<protein>
    <submittedName>
        <fullName evidence="4">Unplaced genomic scaffold K443scaffold_135, whole genome shotgun sequence</fullName>
    </submittedName>
</protein>
<keyword evidence="2" id="KW-0812">Transmembrane</keyword>
<evidence type="ECO:0000313" key="4">
    <source>
        <dbReference type="EMBL" id="KIJ98373.1"/>
    </source>
</evidence>
<feature type="transmembrane region" description="Helical" evidence="2">
    <location>
        <begin position="336"/>
        <end position="358"/>
    </location>
</feature>
<feature type="region of interest" description="Disordered" evidence="1">
    <location>
        <begin position="422"/>
        <end position="519"/>
    </location>
</feature>
<feature type="transmembrane region" description="Helical" evidence="2">
    <location>
        <begin position="257"/>
        <end position="282"/>
    </location>
</feature>
<gene>
    <name evidence="4" type="ORF">K443DRAFT_133447</name>
</gene>
<feature type="transmembrane region" description="Helical" evidence="2">
    <location>
        <begin position="200"/>
        <end position="229"/>
    </location>
</feature>
<keyword evidence="2" id="KW-1133">Transmembrane helix</keyword>
<keyword evidence="2" id="KW-0472">Membrane</keyword>
<dbReference type="EMBL" id="KN838670">
    <property type="protein sequence ID" value="KIJ98373.1"/>
    <property type="molecule type" value="Genomic_DNA"/>
</dbReference>
<organism evidence="4 5">
    <name type="scientific">Laccaria amethystina LaAM-08-1</name>
    <dbReference type="NCBI Taxonomy" id="1095629"/>
    <lineage>
        <taxon>Eukaryota</taxon>
        <taxon>Fungi</taxon>
        <taxon>Dikarya</taxon>
        <taxon>Basidiomycota</taxon>
        <taxon>Agaricomycotina</taxon>
        <taxon>Agaricomycetes</taxon>
        <taxon>Agaricomycetidae</taxon>
        <taxon>Agaricales</taxon>
        <taxon>Agaricineae</taxon>
        <taxon>Hydnangiaceae</taxon>
        <taxon>Laccaria</taxon>
    </lineage>
</organism>
<dbReference type="OrthoDB" id="3235960at2759"/>
<dbReference type="AlphaFoldDB" id="A0A0C9XAB9"/>
<keyword evidence="5" id="KW-1185">Reference proteome</keyword>
<feature type="compositionally biased region" description="Polar residues" evidence="1">
    <location>
        <begin position="425"/>
        <end position="434"/>
    </location>
</feature>
<evidence type="ECO:0000256" key="2">
    <source>
        <dbReference type="SAM" id="Phobius"/>
    </source>
</evidence>
<sequence>MASKLFSGLFSSSRQSALGSTSGESLPTRRPHSTAVSRTSPAAENPPKVSTQEPQKPISAIPSAFDDLDDCLAYLRDHKLDPASSSREKQWPFAWNSNLGGHFNALPMGKPYDGAHRLTAWEDSNLCTAWIDELEKLLIFAGLFSGVVTAFVIQSYQILQEDPNEVSARMLTQIATQLGNPSAQTLTPLQLSPPFSPPRWAVIVNIVWFASVSLSLIAALAGILCMQWIREFRRETNLSTKDKLPLRQLRFDGLQRWHVPTIITALPVMLQFALLLFFAGLLQFMWNLHGGLAIALLVVLGPVIVFYFASTIAPAAQFWYGEQWFMGPQCPYKSPQAWVVLKCTVYFAAFISACLRICRRGASFLREKRFGVGIPVDPEQALHAVVSQGKADTPTGSSSPVATVGTSATTAVTPASGVPAAAVVQQSDTSQSPPTIKVYPPSAGSTNTPSNITTASSVGDVSARPSSLLEDSNAAQEATSKALATPSSSVDTPKRKASDSSAFHSSHFSLHTPPPTSDAGTAVVMNSAVHMDIPSTIASVTTSPAQSVVVHGNNVSATGPTKPQSSAVAPLPTNIQVPQTGVSATSQNNSLMTLAAKNVVNSQGRSSTPKLRRHVEGRTIQSWNEYDTQWRRYRHIHNSANEFLDLAKALNWVINAQSPQADDIRFVIFALYHASLPDPDVAIPVLEHLRNHHVPEKEVIIPCLIGLLKHLSREVDFTDPTLANFKLPTLKSDMILACSTRYFPQDHDAESDFINSCLELCIRVLNAPAALGLWDVHDVHDPDTEACNLFSYFHHTFRPHVERFHLIGPTVLEQLIHLATSRPLLDHTTKKLNLPFELFFLAVKQVAAKQDNDEYAVELSEAIMSACHHLEGWMTERRQGLDKGDFEGLETLLECAAWVLGAFGLISSIAEESDSVVSGWKKEAPAQNLLKTSLFIFMTGTVLQKSTTLEYEVGVYLPDPWGQPTHYTSDTERCMKCLHALIKQFRLEEWAKKFVLL</sequence>
<evidence type="ECO:0000256" key="1">
    <source>
        <dbReference type="SAM" id="MobiDB-lite"/>
    </source>
</evidence>
<name>A0A0C9XAB9_9AGAR</name>
<feature type="transmembrane region" description="Helical" evidence="2">
    <location>
        <begin position="137"/>
        <end position="159"/>
    </location>
</feature>
<feature type="domain" description="DUF6535" evidence="3">
    <location>
        <begin position="122"/>
        <end position="287"/>
    </location>
</feature>
<feature type="compositionally biased region" description="Polar residues" evidence="1">
    <location>
        <begin position="469"/>
        <end position="479"/>
    </location>
</feature>
<dbReference type="Proteomes" id="UP000054477">
    <property type="component" value="Unassembled WGS sequence"/>
</dbReference>
<reference evidence="4 5" key="1">
    <citation type="submission" date="2014-04" db="EMBL/GenBank/DDBJ databases">
        <authorList>
            <consortium name="DOE Joint Genome Institute"/>
            <person name="Kuo A."/>
            <person name="Kohler A."/>
            <person name="Nagy L.G."/>
            <person name="Floudas D."/>
            <person name="Copeland A."/>
            <person name="Barry K.W."/>
            <person name="Cichocki N."/>
            <person name="Veneault-Fourrey C."/>
            <person name="LaButti K."/>
            <person name="Lindquist E.A."/>
            <person name="Lipzen A."/>
            <person name="Lundell T."/>
            <person name="Morin E."/>
            <person name="Murat C."/>
            <person name="Sun H."/>
            <person name="Tunlid A."/>
            <person name="Henrissat B."/>
            <person name="Grigoriev I.V."/>
            <person name="Hibbett D.S."/>
            <person name="Martin F."/>
            <person name="Nordberg H.P."/>
            <person name="Cantor M.N."/>
            <person name="Hua S.X."/>
        </authorList>
    </citation>
    <scope>NUCLEOTIDE SEQUENCE [LARGE SCALE GENOMIC DNA]</scope>
    <source>
        <strain evidence="4 5">LaAM-08-1</strain>
    </source>
</reference>
<dbReference type="InterPro" id="IPR045338">
    <property type="entry name" value="DUF6535"/>
</dbReference>
<feature type="compositionally biased region" description="Polar residues" evidence="1">
    <location>
        <begin position="9"/>
        <end position="25"/>
    </location>
</feature>
<dbReference type="Pfam" id="PF20153">
    <property type="entry name" value="DUF6535"/>
    <property type="match status" value="1"/>
</dbReference>
<evidence type="ECO:0000259" key="3">
    <source>
        <dbReference type="Pfam" id="PF20153"/>
    </source>
</evidence>
<reference evidence="5" key="2">
    <citation type="submission" date="2015-01" db="EMBL/GenBank/DDBJ databases">
        <title>Evolutionary Origins and Diversification of the Mycorrhizal Mutualists.</title>
        <authorList>
            <consortium name="DOE Joint Genome Institute"/>
            <consortium name="Mycorrhizal Genomics Consortium"/>
            <person name="Kohler A."/>
            <person name="Kuo A."/>
            <person name="Nagy L.G."/>
            <person name="Floudas D."/>
            <person name="Copeland A."/>
            <person name="Barry K.W."/>
            <person name="Cichocki N."/>
            <person name="Veneault-Fourrey C."/>
            <person name="LaButti K."/>
            <person name="Lindquist E.A."/>
            <person name="Lipzen A."/>
            <person name="Lundell T."/>
            <person name="Morin E."/>
            <person name="Murat C."/>
            <person name="Riley R."/>
            <person name="Ohm R."/>
            <person name="Sun H."/>
            <person name="Tunlid A."/>
            <person name="Henrissat B."/>
            <person name="Grigoriev I.V."/>
            <person name="Hibbett D.S."/>
            <person name="Martin F."/>
        </authorList>
    </citation>
    <scope>NUCLEOTIDE SEQUENCE [LARGE SCALE GENOMIC DNA]</scope>
    <source>
        <strain evidence="5">LaAM-08-1</strain>
    </source>
</reference>
<feature type="transmembrane region" description="Helical" evidence="2">
    <location>
        <begin position="294"/>
        <end position="316"/>
    </location>
</feature>
<proteinExistence type="predicted"/>
<feature type="compositionally biased region" description="Polar residues" evidence="1">
    <location>
        <begin position="443"/>
        <end position="459"/>
    </location>
</feature>
<evidence type="ECO:0000313" key="5">
    <source>
        <dbReference type="Proteomes" id="UP000054477"/>
    </source>
</evidence>
<dbReference type="HOGENOM" id="CLU_300354_0_0_1"/>
<feature type="compositionally biased region" description="Low complexity" evidence="1">
    <location>
        <begin position="499"/>
        <end position="509"/>
    </location>
</feature>
<accession>A0A0C9XAB9</accession>
<feature type="region of interest" description="Disordered" evidence="1">
    <location>
        <begin position="1"/>
        <end position="57"/>
    </location>
</feature>
<feature type="compositionally biased region" description="Polar residues" evidence="1">
    <location>
        <begin position="34"/>
        <end position="54"/>
    </location>
</feature>